<dbReference type="GO" id="GO:0016616">
    <property type="term" value="F:oxidoreductase activity, acting on the CH-OH group of donors, NAD or NADP as acceptor"/>
    <property type="evidence" value="ECO:0007669"/>
    <property type="project" value="InterPro"/>
</dbReference>
<keyword evidence="2" id="KW-0560">Oxidoreductase</keyword>
<dbReference type="PROSITE" id="PS00067">
    <property type="entry name" value="3HCDH"/>
    <property type="match status" value="1"/>
</dbReference>
<feature type="domain" description="3-hydroxyacyl-CoA dehydrogenase NAD binding" evidence="4">
    <location>
        <begin position="8"/>
        <end position="187"/>
    </location>
</feature>
<name>A0A6J7UXI9_9ZZZZ</name>
<dbReference type="SUPFAM" id="SSF48179">
    <property type="entry name" value="6-phosphogluconate dehydrogenase C-terminal domain-like"/>
    <property type="match status" value="1"/>
</dbReference>
<dbReference type="AlphaFoldDB" id="A0A6J7UXI9"/>
<feature type="domain" description="3-hydroxyacyl-CoA dehydrogenase C-terminal" evidence="3">
    <location>
        <begin position="190"/>
        <end position="285"/>
    </location>
</feature>
<dbReference type="PANTHER" id="PTHR48075">
    <property type="entry name" value="3-HYDROXYACYL-COA DEHYDROGENASE FAMILY PROTEIN"/>
    <property type="match status" value="1"/>
</dbReference>
<dbReference type="PIRSF" id="PIRSF000105">
    <property type="entry name" value="HCDH"/>
    <property type="match status" value="1"/>
</dbReference>
<dbReference type="GO" id="GO:0070403">
    <property type="term" value="F:NAD+ binding"/>
    <property type="evidence" value="ECO:0007669"/>
    <property type="project" value="InterPro"/>
</dbReference>
<gene>
    <name evidence="5" type="ORF">UFOPK4401_00068</name>
</gene>
<sequence>MKSEKEATIAVVGSGYMGGGMAQVFALAGHRCVIADADREKAERSFHRLVTEAETFEFQGLFPIGAAGKIKKNLTYAQSIEEAAAHADYIAEVVPEVIEIKESVLRKISGAARSDAIIASNTSAIPISQLCIFVSHPERFLGVHWMNPAPFVPGVEVIASPQTSEEVIQFTERLIVSVGKVTSRVSDIAGFIANRLQFALYKEAVTMFEEGSATPAEVDSVVSNTFGFRLALFGPFAIADMAGLDVYVGAYKSLANAYGERFVAPDSLIEKTQAGDFGLKSGGGYAGLDGAKIAEIAAYRNLAYAALSALKKELGPPPGFPI</sequence>
<dbReference type="InterPro" id="IPR006176">
    <property type="entry name" value="3-OHacyl-CoA_DH_NAD-bd"/>
</dbReference>
<comment type="similarity">
    <text evidence="1">Belongs to the 3-hydroxyacyl-CoA dehydrogenase family.</text>
</comment>
<dbReference type="InterPro" id="IPR006180">
    <property type="entry name" value="3-OHacyl-CoA_DH_CS"/>
</dbReference>
<dbReference type="InterPro" id="IPR006108">
    <property type="entry name" value="3HC_DH_C"/>
</dbReference>
<dbReference type="GO" id="GO:0006631">
    <property type="term" value="P:fatty acid metabolic process"/>
    <property type="evidence" value="ECO:0007669"/>
    <property type="project" value="InterPro"/>
</dbReference>
<evidence type="ECO:0000313" key="5">
    <source>
        <dbReference type="EMBL" id="CAB5070885.1"/>
    </source>
</evidence>
<dbReference type="InterPro" id="IPR013328">
    <property type="entry name" value="6PGD_dom2"/>
</dbReference>
<dbReference type="InterPro" id="IPR022694">
    <property type="entry name" value="3-OHacyl-CoA_DH"/>
</dbReference>
<dbReference type="Gene3D" id="3.40.50.720">
    <property type="entry name" value="NAD(P)-binding Rossmann-like Domain"/>
    <property type="match status" value="1"/>
</dbReference>
<evidence type="ECO:0000256" key="2">
    <source>
        <dbReference type="ARBA" id="ARBA00023002"/>
    </source>
</evidence>
<dbReference type="Pfam" id="PF02737">
    <property type="entry name" value="3HCDH_N"/>
    <property type="match status" value="1"/>
</dbReference>
<proteinExistence type="inferred from homology"/>
<protein>
    <submittedName>
        <fullName evidence="5">Unannotated protein</fullName>
    </submittedName>
</protein>
<organism evidence="5">
    <name type="scientific">freshwater metagenome</name>
    <dbReference type="NCBI Taxonomy" id="449393"/>
    <lineage>
        <taxon>unclassified sequences</taxon>
        <taxon>metagenomes</taxon>
        <taxon>ecological metagenomes</taxon>
    </lineage>
</organism>
<dbReference type="SUPFAM" id="SSF51735">
    <property type="entry name" value="NAD(P)-binding Rossmann-fold domains"/>
    <property type="match status" value="1"/>
</dbReference>
<dbReference type="InterPro" id="IPR036291">
    <property type="entry name" value="NAD(P)-bd_dom_sf"/>
</dbReference>
<evidence type="ECO:0000259" key="3">
    <source>
        <dbReference type="Pfam" id="PF00725"/>
    </source>
</evidence>
<dbReference type="EMBL" id="CAFBRB010000003">
    <property type="protein sequence ID" value="CAB5070885.1"/>
    <property type="molecule type" value="Genomic_DNA"/>
</dbReference>
<reference evidence="5" key="1">
    <citation type="submission" date="2020-05" db="EMBL/GenBank/DDBJ databases">
        <authorList>
            <person name="Chiriac C."/>
            <person name="Salcher M."/>
            <person name="Ghai R."/>
            <person name="Kavagutti S V."/>
        </authorList>
    </citation>
    <scope>NUCLEOTIDE SEQUENCE</scope>
</reference>
<dbReference type="Gene3D" id="1.10.1040.10">
    <property type="entry name" value="N-(1-d-carboxylethyl)-l-norvaline Dehydrogenase, domain 2"/>
    <property type="match status" value="1"/>
</dbReference>
<dbReference type="InterPro" id="IPR008927">
    <property type="entry name" value="6-PGluconate_DH-like_C_sf"/>
</dbReference>
<evidence type="ECO:0000259" key="4">
    <source>
        <dbReference type="Pfam" id="PF02737"/>
    </source>
</evidence>
<dbReference type="PANTHER" id="PTHR48075:SF5">
    <property type="entry name" value="3-HYDROXYBUTYRYL-COA DEHYDROGENASE"/>
    <property type="match status" value="1"/>
</dbReference>
<accession>A0A6J7UXI9</accession>
<dbReference type="Pfam" id="PF00725">
    <property type="entry name" value="3HCDH"/>
    <property type="match status" value="1"/>
</dbReference>
<evidence type="ECO:0000256" key="1">
    <source>
        <dbReference type="ARBA" id="ARBA00009463"/>
    </source>
</evidence>